<evidence type="ECO:0000256" key="1">
    <source>
        <dbReference type="SAM" id="SignalP"/>
    </source>
</evidence>
<dbReference type="InterPro" id="IPR011043">
    <property type="entry name" value="Gal_Oxase/kelch_b-propeller"/>
</dbReference>
<feature type="chain" id="PRO_5047482509" evidence="1">
    <location>
        <begin position="18"/>
        <end position="259"/>
    </location>
</feature>
<feature type="signal peptide" evidence="1">
    <location>
        <begin position="1"/>
        <end position="17"/>
    </location>
</feature>
<dbReference type="EMBL" id="JAQQWK010000001">
    <property type="protein sequence ID" value="KAK8056522.1"/>
    <property type="molecule type" value="Genomic_DNA"/>
</dbReference>
<proteinExistence type="predicted"/>
<gene>
    <name evidence="2" type="ORF">PG993_001749</name>
</gene>
<evidence type="ECO:0000313" key="3">
    <source>
        <dbReference type="Proteomes" id="UP001444661"/>
    </source>
</evidence>
<evidence type="ECO:0000313" key="2">
    <source>
        <dbReference type="EMBL" id="KAK8056522.1"/>
    </source>
</evidence>
<keyword evidence="3" id="KW-1185">Reference proteome</keyword>
<accession>A0ABR1UCB5</accession>
<dbReference type="InterPro" id="IPR015915">
    <property type="entry name" value="Kelch-typ_b-propeller"/>
</dbReference>
<organism evidence="2 3">
    <name type="scientific">Apiospora rasikravindrae</name>
    <dbReference type="NCBI Taxonomy" id="990691"/>
    <lineage>
        <taxon>Eukaryota</taxon>
        <taxon>Fungi</taxon>
        <taxon>Dikarya</taxon>
        <taxon>Ascomycota</taxon>
        <taxon>Pezizomycotina</taxon>
        <taxon>Sordariomycetes</taxon>
        <taxon>Xylariomycetidae</taxon>
        <taxon>Amphisphaeriales</taxon>
        <taxon>Apiosporaceae</taxon>
        <taxon>Apiospora</taxon>
    </lineage>
</organism>
<sequence>MILLVFVVSGPIATTHAERDPVTGFCRRFGHQATVIDRKLYIDGGSITYDPLTSDPTNYTREVVTDTFLSYLMSDHPPPTPSAPSATARASERRSVGKVSLYMNELSSLTNLFLIAQWSNTTETDVGIRRAEGAMVYPLVSDNSMLVYFFFGGIRDSGKVHLYNMGTSKWYVQHASSDVLDMRRRFCAEATWAYDQSSYNISLYGGLGFVWFPPNNEAGFDDVYILSLPSFTWTKMYLAPGTHGLDMGEEDSEANLQVL</sequence>
<comment type="caution">
    <text evidence="2">The sequence shown here is derived from an EMBL/GenBank/DDBJ whole genome shotgun (WGS) entry which is preliminary data.</text>
</comment>
<protein>
    <submittedName>
        <fullName evidence="2">Uncharacterized protein</fullName>
    </submittedName>
</protein>
<dbReference type="Proteomes" id="UP001444661">
    <property type="component" value="Unassembled WGS sequence"/>
</dbReference>
<keyword evidence="1" id="KW-0732">Signal</keyword>
<dbReference type="Gene3D" id="2.120.10.80">
    <property type="entry name" value="Kelch-type beta propeller"/>
    <property type="match status" value="1"/>
</dbReference>
<dbReference type="SUPFAM" id="SSF50965">
    <property type="entry name" value="Galactose oxidase, central domain"/>
    <property type="match status" value="1"/>
</dbReference>
<name>A0ABR1UCB5_9PEZI</name>
<reference evidence="2 3" key="1">
    <citation type="submission" date="2023-01" db="EMBL/GenBank/DDBJ databases">
        <title>Analysis of 21 Apiospora genomes using comparative genomics revels a genus with tremendous synthesis potential of carbohydrate active enzymes and secondary metabolites.</title>
        <authorList>
            <person name="Sorensen T."/>
        </authorList>
    </citation>
    <scope>NUCLEOTIDE SEQUENCE [LARGE SCALE GENOMIC DNA]</scope>
    <source>
        <strain evidence="2 3">CBS 33761</strain>
    </source>
</reference>